<proteinExistence type="predicted"/>
<dbReference type="Proteomes" id="UP000238413">
    <property type="component" value="Plasmid unnamed1"/>
</dbReference>
<protein>
    <submittedName>
        <fullName evidence="2">Uncharacterized protein</fullName>
    </submittedName>
</protein>
<organism evidence="2 3">
    <name type="scientific">Streptomyces dengpaensis</name>
    <dbReference type="NCBI Taxonomy" id="2049881"/>
    <lineage>
        <taxon>Bacteria</taxon>
        <taxon>Bacillati</taxon>
        <taxon>Actinomycetota</taxon>
        <taxon>Actinomycetes</taxon>
        <taxon>Kitasatosporales</taxon>
        <taxon>Streptomycetaceae</taxon>
        <taxon>Streptomyces</taxon>
    </lineage>
</organism>
<evidence type="ECO:0000256" key="1">
    <source>
        <dbReference type="SAM" id="MobiDB-lite"/>
    </source>
</evidence>
<name>A0ABM6T3N6_9ACTN</name>
<keyword evidence="3" id="KW-1185">Reference proteome</keyword>
<gene>
    <name evidence="2" type="ORF">C4B68_40475</name>
</gene>
<evidence type="ECO:0000313" key="2">
    <source>
        <dbReference type="EMBL" id="AVH61779.1"/>
    </source>
</evidence>
<keyword evidence="2" id="KW-0614">Plasmid</keyword>
<evidence type="ECO:0000313" key="3">
    <source>
        <dbReference type="Proteomes" id="UP000238413"/>
    </source>
</evidence>
<reference evidence="2 3" key="1">
    <citation type="submission" date="2018-02" db="EMBL/GenBank/DDBJ databases">
        <title>Complete genome sequence of Streptomyces dengpaensis, the producer of angucyclines.</title>
        <authorList>
            <person name="Yumei L."/>
        </authorList>
    </citation>
    <scope>NUCLEOTIDE SEQUENCE [LARGE SCALE GENOMIC DNA]</scope>
    <source>
        <strain evidence="2 3">XZHG99</strain>
        <plasmid evidence="2 3">unnamed1</plasmid>
    </source>
</reference>
<geneLocation type="plasmid" evidence="2 3">
    <name>unnamed1</name>
</geneLocation>
<accession>A0ABM6T3N6</accession>
<feature type="region of interest" description="Disordered" evidence="1">
    <location>
        <begin position="1"/>
        <end position="20"/>
    </location>
</feature>
<sequence length="325" mass="34755">MRHGRRTAQHGSLAVTSPVSAKARKPHFAAWKDVPTGLYATAAQLKSMDLPRQPGPPAATVDGQDGIGRRTTITLYRIDQSAPTASTVAQLAAARARSENSVRARVCADCGARPDRAPIATESYGALCPTCWHIRGLRHRQEEARQERAAAVRTARDLLRVPQNRPLGVLHVDYTERGHTPAGTRRSPSAAKVTVIGANGLVVAEPLLRLVPPRAKGIPEGAGDPVSGSEVLAAILSQLTVLIWRYRDLDDLSAGLRSQGATWFLPADGHVREMARLASAWRGEVTPDGDRPVAVAPGRADRMLYLLGQIADTEQAPTMPIGAAT</sequence>
<dbReference type="EMBL" id="CP026653">
    <property type="protein sequence ID" value="AVH61779.1"/>
    <property type="molecule type" value="Genomic_DNA"/>
</dbReference>